<reference evidence="1" key="1">
    <citation type="submission" date="2022-05" db="EMBL/GenBank/DDBJ databases">
        <authorList>
            <person name="Tikunov A."/>
            <person name="Kozlova Y."/>
            <person name="Morozova V."/>
            <person name="Jdeed G."/>
            <person name="Bardasheva A."/>
            <person name="Tikunova N."/>
        </authorList>
    </citation>
    <scope>NUCLEOTIDE SEQUENCE</scope>
</reference>
<keyword evidence="2" id="KW-1185">Reference proteome</keyword>
<organism evidence="1 2">
    <name type="scientific">Aeromonas phage Aer_P220</name>
    <dbReference type="NCBI Taxonomy" id="2951227"/>
    <lineage>
        <taxon>Viruses</taxon>
        <taxon>Duplodnaviria</taxon>
        <taxon>Heunggongvirae</taxon>
        <taxon>Uroviricota</taxon>
        <taxon>Caudoviricetes</taxon>
        <taxon>Autographivirales</taxon>
        <taxon>Autographivirales incertae sedis</taxon>
        <taxon>Yinyavirus</taxon>
        <taxon>Yinyavirus AerP220</taxon>
    </lineage>
</organism>
<name>A0A9E7NM83_9CAUD</name>
<dbReference type="PROSITE" id="PS51257">
    <property type="entry name" value="PROKAR_LIPOPROTEIN"/>
    <property type="match status" value="1"/>
</dbReference>
<accession>A0A9E7NM83</accession>
<protein>
    <submittedName>
        <fullName evidence="1">O-spanin</fullName>
    </submittedName>
</protein>
<evidence type="ECO:0000313" key="2">
    <source>
        <dbReference type="Proteomes" id="UP001060037"/>
    </source>
</evidence>
<dbReference type="Proteomes" id="UP001060037">
    <property type="component" value="Segment"/>
</dbReference>
<proteinExistence type="predicted"/>
<dbReference type="EMBL" id="ON624112">
    <property type="protein sequence ID" value="UTQ78272.1"/>
    <property type="molecule type" value="Genomic_DNA"/>
</dbReference>
<evidence type="ECO:0000313" key="1">
    <source>
        <dbReference type="EMBL" id="UTQ78272.1"/>
    </source>
</evidence>
<sequence>MRRSLRMKLAVILLVGSSLTLVGCQAPMQEMRQQPVKPTLTSVNEVDNQMCMSLLDASKLGLYIIELERGYK</sequence>